<reference evidence="1 2" key="1">
    <citation type="journal article" date="2011" name="PLoS Pathog.">
        <title>Dynamic evolution of pathogenicity revealed by sequencing and comparative genomics of 19 Pseudomonas syringae isolates.</title>
        <authorList>
            <person name="Baltrus D.A."/>
            <person name="Nishimura M.T."/>
            <person name="Romanchuk A."/>
            <person name="Chang J.H."/>
            <person name="Mukhtar M.S."/>
            <person name="Cherkis K."/>
            <person name="Roach J."/>
            <person name="Grant S.R."/>
            <person name="Jones C.D."/>
            <person name="Dangl J.L."/>
        </authorList>
    </citation>
    <scope>NUCLEOTIDE SEQUENCE [LARGE SCALE GENOMIC DNA]</scope>
    <source>
        <strain evidence="2">M301072PT</strain>
    </source>
</reference>
<dbReference type="EMBL" id="AEAH01001418">
    <property type="protein sequence ID" value="EGH33056.1"/>
    <property type="molecule type" value="Genomic_DNA"/>
</dbReference>
<comment type="caution">
    <text evidence="1">The sequence shown here is derived from an EMBL/GenBank/DDBJ whole genome shotgun (WGS) entry which is preliminary data.</text>
</comment>
<evidence type="ECO:0000313" key="1">
    <source>
        <dbReference type="EMBL" id="EGH33056.1"/>
    </source>
</evidence>
<gene>
    <name evidence="1" type="ORF">PSYJA_30521</name>
</gene>
<name>F3FS64_PSESX</name>
<dbReference type="AlphaFoldDB" id="F3FS64"/>
<accession>F3FS64</accession>
<organism evidence="1 2">
    <name type="scientific">Pseudomonas syringae pv. japonica str. M301072</name>
    <dbReference type="NCBI Taxonomy" id="629262"/>
    <lineage>
        <taxon>Bacteria</taxon>
        <taxon>Pseudomonadati</taxon>
        <taxon>Pseudomonadota</taxon>
        <taxon>Gammaproteobacteria</taxon>
        <taxon>Pseudomonadales</taxon>
        <taxon>Pseudomonadaceae</taxon>
        <taxon>Pseudomonas</taxon>
        <taxon>Pseudomonas syringae</taxon>
    </lineage>
</organism>
<dbReference type="Proteomes" id="UP000004471">
    <property type="component" value="Unassembled WGS sequence"/>
</dbReference>
<evidence type="ECO:0000313" key="2">
    <source>
        <dbReference type="Proteomes" id="UP000004471"/>
    </source>
</evidence>
<sequence length="31" mass="3446">MNRGFLSSAVNTKAYMDVAADAELTQLPKFR</sequence>
<dbReference type="HOGENOM" id="CLU_3398038_0_0_6"/>
<protein>
    <submittedName>
        <fullName evidence="1">Uncharacterized protein</fullName>
    </submittedName>
</protein>
<proteinExistence type="predicted"/>